<organism evidence="1 2">
    <name type="scientific">Coccidioides immitis H538.4</name>
    <dbReference type="NCBI Taxonomy" id="396776"/>
    <lineage>
        <taxon>Eukaryota</taxon>
        <taxon>Fungi</taxon>
        <taxon>Dikarya</taxon>
        <taxon>Ascomycota</taxon>
        <taxon>Pezizomycotina</taxon>
        <taxon>Eurotiomycetes</taxon>
        <taxon>Eurotiomycetidae</taxon>
        <taxon>Onygenales</taxon>
        <taxon>Onygenaceae</taxon>
        <taxon>Coccidioides</taxon>
    </lineage>
</organism>
<dbReference type="EMBL" id="DS016984">
    <property type="protein sequence ID" value="KMU84116.1"/>
    <property type="molecule type" value="Genomic_DNA"/>
</dbReference>
<dbReference type="AlphaFoldDB" id="A0A0J8RHM1"/>
<reference evidence="2" key="1">
    <citation type="journal article" date="2010" name="Genome Res.">
        <title>Population genomic sequencing of Coccidioides fungi reveals recent hybridization and transposon control.</title>
        <authorList>
            <person name="Neafsey D.E."/>
            <person name="Barker B.M."/>
            <person name="Sharpton T.J."/>
            <person name="Stajich J.E."/>
            <person name="Park D.J."/>
            <person name="Whiston E."/>
            <person name="Hung C.-Y."/>
            <person name="McMahan C."/>
            <person name="White J."/>
            <person name="Sykes S."/>
            <person name="Heiman D."/>
            <person name="Young S."/>
            <person name="Zeng Q."/>
            <person name="Abouelleil A."/>
            <person name="Aftuck L."/>
            <person name="Bessette D."/>
            <person name="Brown A."/>
            <person name="FitzGerald M."/>
            <person name="Lui A."/>
            <person name="Macdonald J.P."/>
            <person name="Priest M."/>
            <person name="Orbach M.J."/>
            <person name="Galgiani J.N."/>
            <person name="Kirkland T.N."/>
            <person name="Cole G.T."/>
            <person name="Birren B.W."/>
            <person name="Henn M.R."/>
            <person name="Taylor J.W."/>
            <person name="Rounsley S.D."/>
        </authorList>
    </citation>
    <scope>NUCLEOTIDE SEQUENCE [LARGE SCALE GENOMIC DNA]</scope>
    <source>
        <strain evidence="2">H538.4</strain>
    </source>
</reference>
<evidence type="ECO:0000313" key="1">
    <source>
        <dbReference type="EMBL" id="KMU84116.1"/>
    </source>
</evidence>
<dbReference type="VEuPathDB" id="FungiDB:CIHG_01902"/>
<dbReference type="Proteomes" id="UP000054563">
    <property type="component" value="Unassembled WGS sequence"/>
</dbReference>
<sequence>MEDIHTLCCQRFMQTPATVDSSGPLGEKASTAKRAFVASPNHRPCLDHFPYLISISSHLFPRAKNAKKDLEGKASLEVWGIRAEQGWTYKRHCLGAWEGTANTNPVFQASFPGSYTANIPLLKSSLRRQLSTSANPEPA</sequence>
<gene>
    <name evidence="1" type="ORF">CIHG_01902</name>
</gene>
<protein>
    <submittedName>
        <fullName evidence="1">Uncharacterized protein</fullName>
    </submittedName>
</protein>
<proteinExistence type="predicted"/>
<name>A0A0J8RHM1_COCIT</name>
<accession>A0A0J8RHM1</accession>
<evidence type="ECO:0000313" key="2">
    <source>
        <dbReference type="Proteomes" id="UP000054563"/>
    </source>
</evidence>